<dbReference type="EMBL" id="BJHX01000001">
    <property type="protein sequence ID" value="GDY61495.1"/>
    <property type="molecule type" value="Genomic_DNA"/>
</dbReference>
<comment type="caution">
    <text evidence="1">The sequence shown here is derived from an EMBL/GenBank/DDBJ whole genome shotgun (WGS) entry which is preliminary data.</text>
</comment>
<proteinExistence type="predicted"/>
<organism evidence="1 2">
    <name type="scientific">Streptomyces avermitilis</name>
    <dbReference type="NCBI Taxonomy" id="33903"/>
    <lineage>
        <taxon>Bacteria</taxon>
        <taxon>Bacillati</taxon>
        <taxon>Actinomycetota</taxon>
        <taxon>Actinomycetes</taxon>
        <taxon>Kitasatosporales</taxon>
        <taxon>Streptomycetaceae</taxon>
        <taxon>Streptomyces</taxon>
    </lineage>
</organism>
<name>A0A4D4LKH0_STRAX</name>
<evidence type="ECO:0000313" key="2">
    <source>
        <dbReference type="Proteomes" id="UP000302139"/>
    </source>
</evidence>
<dbReference type="Proteomes" id="UP000302139">
    <property type="component" value="Unassembled WGS sequence"/>
</dbReference>
<protein>
    <submittedName>
        <fullName evidence="1">Uncharacterized protein</fullName>
    </submittedName>
</protein>
<reference evidence="1 2" key="1">
    <citation type="submission" date="2019-04" db="EMBL/GenBank/DDBJ databases">
        <title>Draft genome sequences of Streptomyces avermitilis NBRC 14893.</title>
        <authorList>
            <person name="Komaki H."/>
            <person name="Tamura T."/>
            <person name="Hosoyama A."/>
        </authorList>
    </citation>
    <scope>NUCLEOTIDE SEQUENCE [LARGE SCALE GENOMIC DNA]</scope>
    <source>
        <strain evidence="1 2">NBRC 14893</strain>
    </source>
</reference>
<dbReference type="AlphaFoldDB" id="A0A4D4LKH0"/>
<accession>A0A4D4LKH0</accession>
<evidence type="ECO:0000313" key="1">
    <source>
        <dbReference type="EMBL" id="GDY61495.1"/>
    </source>
</evidence>
<sequence length="100" mass="11053">MGADPVVTTRSLENLPWMPPGKSISLFHRYVDSMPFCRAVAFTSIPRGAWIAYTQQSAPWVAKLCATHRSQLVLSCAVFCPPPPVIHFENGVRSVPSGRR</sequence>
<gene>
    <name evidence="1" type="ORF">SAV14893_008880</name>
</gene>